<dbReference type="GO" id="GO:0046872">
    <property type="term" value="F:metal ion binding"/>
    <property type="evidence" value="ECO:0007669"/>
    <property type="project" value="InterPro"/>
</dbReference>
<dbReference type="InterPro" id="IPR001424">
    <property type="entry name" value="SOD_Cu_Zn_dom"/>
</dbReference>
<dbReference type="Gene3D" id="2.60.40.200">
    <property type="entry name" value="Superoxide dismutase, copper/zinc binding domain"/>
    <property type="match status" value="1"/>
</dbReference>
<sequence>MQVLRHKALDGAKRSDFKMHLTQRIACPVALLSLGTCTLARTHGETVDAVRYNATLAGPIDSPHGYFRFYPKTTQSGATPVAHIEIKLTNFVNSTAGNFSYHIHQNRVPDIITNPAIDCMQAGGHLNSKGVADTVICDHEHPDLCQDGDLSGKYGKVPALQVASPAKTWRIKFDDPFLAFTTEGNGIVGRSVVVHDKDKKRLACANIVEFHSSKH</sequence>
<dbReference type="OMA" id="VICDHEH"/>
<dbReference type="OrthoDB" id="5411652at2759"/>
<proteinExistence type="predicted"/>
<dbReference type="InterPro" id="IPR053257">
    <property type="entry name" value="Cu-only_SOD"/>
</dbReference>
<dbReference type="EMBL" id="MCFI01000010">
    <property type="protein sequence ID" value="ORY81983.1"/>
    <property type="molecule type" value="Genomic_DNA"/>
</dbReference>
<evidence type="ECO:0000313" key="3">
    <source>
        <dbReference type="Proteomes" id="UP000193685"/>
    </source>
</evidence>
<accession>A0A1Y2FDH9</accession>
<evidence type="ECO:0000313" key="2">
    <source>
        <dbReference type="EMBL" id="ORY81983.1"/>
    </source>
</evidence>
<keyword evidence="3" id="KW-1185">Reference proteome</keyword>
<dbReference type="PANTHER" id="PTHR20910">
    <property type="entry name" value="AGAP001623-PA"/>
    <property type="match status" value="1"/>
</dbReference>
<dbReference type="GeneID" id="63787837"/>
<gene>
    <name evidence="2" type="ORF">BCR37DRAFT_393029</name>
</gene>
<organism evidence="2 3">
    <name type="scientific">Protomyces lactucae-debilis</name>
    <dbReference type="NCBI Taxonomy" id="2754530"/>
    <lineage>
        <taxon>Eukaryota</taxon>
        <taxon>Fungi</taxon>
        <taxon>Dikarya</taxon>
        <taxon>Ascomycota</taxon>
        <taxon>Taphrinomycotina</taxon>
        <taxon>Taphrinomycetes</taxon>
        <taxon>Taphrinales</taxon>
        <taxon>Protomycetaceae</taxon>
        <taxon>Protomyces</taxon>
    </lineage>
</organism>
<dbReference type="SUPFAM" id="SSF49329">
    <property type="entry name" value="Cu,Zn superoxide dismutase-like"/>
    <property type="match status" value="1"/>
</dbReference>
<dbReference type="Proteomes" id="UP000193685">
    <property type="component" value="Unassembled WGS sequence"/>
</dbReference>
<reference evidence="2 3" key="1">
    <citation type="submission" date="2016-07" db="EMBL/GenBank/DDBJ databases">
        <title>Pervasive Adenine N6-methylation of Active Genes in Fungi.</title>
        <authorList>
            <consortium name="DOE Joint Genome Institute"/>
            <person name="Mondo S.J."/>
            <person name="Dannebaum R.O."/>
            <person name="Kuo R.C."/>
            <person name="Labutti K."/>
            <person name="Haridas S."/>
            <person name="Kuo A."/>
            <person name="Salamov A."/>
            <person name="Ahrendt S.R."/>
            <person name="Lipzen A."/>
            <person name="Sullivan W."/>
            <person name="Andreopoulos W.B."/>
            <person name="Clum A."/>
            <person name="Lindquist E."/>
            <person name="Daum C."/>
            <person name="Ramamoorthy G.K."/>
            <person name="Gryganskyi A."/>
            <person name="Culley D."/>
            <person name="Magnuson J.K."/>
            <person name="James T.Y."/>
            <person name="O'Malley M.A."/>
            <person name="Stajich J.E."/>
            <person name="Spatafora J.W."/>
            <person name="Visel A."/>
            <person name="Grigoriev I.V."/>
        </authorList>
    </citation>
    <scope>NUCLEOTIDE SEQUENCE [LARGE SCALE GENOMIC DNA]</scope>
    <source>
        <strain evidence="2 3">12-1054</strain>
    </source>
</reference>
<dbReference type="RefSeq" id="XP_040725117.1">
    <property type="nucleotide sequence ID" value="XM_040871238.1"/>
</dbReference>
<dbReference type="Pfam" id="PF00080">
    <property type="entry name" value="Sod_Cu"/>
    <property type="match status" value="1"/>
</dbReference>
<dbReference type="GO" id="GO:0006801">
    <property type="term" value="P:superoxide metabolic process"/>
    <property type="evidence" value="ECO:0007669"/>
    <property type="project" value="InterPro"/>
</dbReference>
<dbReference type="InterPro" id="IPR036423">
    <property type="entry name" value="SOD-like_Cu/Zn_dom_sf"/>
</dbReference>
<dbReference type="STRING" id="56484.A0A1Y2FDH9"/>
<feature type="domain" description="Superoxide dismutase copper/zinc binding" evidence="1">
    <location>
        <begin position="72"/>
        <end position="199"/>
    </location>
</feature>
<evidence type="ECO:0000259" key="1">
    <source>
        <dbReference type="Pfam" id="PF00080"/>
    </source>
</evidence>
<dbReference type="PANTHER" id="PTHR20910:SF1">
    <property type="entry name" value="SUPEROXIDE DISMUTASE COPPER_ZINC BINDING DOMAIN-CONTAINING PROTEIN"/>
    <property type="match status" value="1"/>
</dbReference>
<name>A0A1Y2FDH9_PROLT</name>
<comment type="caution">
    <text evidence="2">The sequence shown here is derived from an EMBL/GenBank/DDBJ whole genome shotgun (WGS) entry which is preliminary data.</text>
</comment>
<dbReference type="AlphaFoldDB" id="A0A1Y2FDH9"/>
<protein>
    <recommendedName>
        <fullName evidence="1">Superoxide dismutase copper/zinc binding domain-containing protein</fullName>
    </recommendedName>
</protein>